<comment type="caution">
    <text evidence="1">The sequence shown here is derived from an EMBL/GenBank/DDBJ whole genome shotgun (WGS) entry which is preliminary data.</text>
</comment>
<reference evidence="1" key="1">
    <citation type="journal article" date="2022" name="bioRxiv">
        <title>Sequencing and chromosome-scale assembly of the giantPleurodeles waltlgenome.</title>
        <authorList>
            <person name="Brown T."/>
            <person name="Elewa A."/>
            <person name="Iarovenko S."/>
            <person name="Subramanian E."/>
            <person name="Araus A.J."/>
            <person name="Petzold A."/>
            <person name="Susuki M."/>
            <person name="Suzuki K.-i.T."/>
            <person name="Hayashi T."/>
            <person name="Toyoda A."/>
            <person name="Oliveira C."/>
            <person name="Osipova E."/>
            <person name="Leigh N.D."/>
            <person name="Simon A."/>
            <person name="Yun M.H."/>
        </authorList>
    </citation>
    <scope>NUCLEOTIDE SEQUENCE</scope>
    <source>
        <strain evidence="1">20211129_DDA</strain>
        <tissue evidence="1">Liver</tissue>
    </source>
</reference>
<protein>
    <submittedName>
        <fullName evidence="1">Uncharacterized protein</fullName>
    </submittedName>
</protein>
<evidence type="ECO:0000313" key="2">
    <source>
        <dbReference type="Proteomes" id="UP001066276"/>
    </source>
</evidence>
<dbReference type="AlphaFoldDB" id="A0AAV7MX15"/>
<evidence type="ECO:0000313" key="1">
    <source>
        <dbReference type="EMBL" id="KAJ1106533.1"/>
    </source>
</evidence>
<gene>
    <name evidence="1" type="ORF">NDU88_003934</name>
</gene>
<dbReference type="Proteomes" id="UP001066276">
    <property type="component" value="Chromosome 9"/>
</dbReference>
<dbReference type="EMBL" id="JANPWB010000013">
    <property type="protein sequence ID" value="KAJ1106533.1"/>
    <property type="molecule type" value="Genomic_DNA"/>
</dbReference>
<keyword evidence="2" id="KW-1185">Reference proteome</keyword>
<sequence length="181" mass="20320">MRGDLAIRRMVSACSLSRESRGRERWALSDVGTVRQSLLSIGATQGERGTKGEVELTQEVKAMWLGTCSRLHQRVDKTSKALQWMCNSREGRAPVSFLETDDRPIENTFAIYYPQLYGADLPMSCLTPEDREALEADVSCDELRAVLAHIQAVKAPCPNGLPTEFWCLVWPQTSQLLLETF</sequence>
<organism evidence="1 2">
    <name type="scientific">Pleurodeles waltl</name>
    <name type="common">Iberian ribbed newt</name>
    <dbReference type="NCBI Taxonomy" id="8319"/>
    <lineage>
        <taxon>Eukaryota</taxon>
        <taxon>Metazoa</taxon>
        <taxon>Chordata</taxon>
        <taxon>Craniata</taxon>
        <taxon>Vertebrata</taxon>
        <taxon>Euteleostomi</taxon>
        <taxon>Amphibia</taxon>
        <taxon>Batrachia</taxon>
        <taxon>Caudata</taxon>
        <taxon>Salamandroidea</taxon>
        <taxon>Salamandridae</taxon>
        <taxon>Pleurodelinae</taxon>
        <taxon>Pleurodeles</taxon>
    </lineage>
</organism>
<name>A0AAV7MX15_PLEWA</name>
<accession>A0AAV7MX15</accession>
<proteinExistence type="predicted"/>